<feature type="compositionally biased region" description="Pro residues" evidence="1">
    <location>
        <begin position="51"/>
        <end position="67"/>
    </location>
</feature>
<reference evidence="2 3" key="1">
    <citation type="submission" date="2020-02" db="EMBL/GenBank/DDBJ databases">
        <title>Draft genome sequence of Haematococcus lacustris strain NIES-144.</title>
        <authorList>
            <person name="Morimoto D."/>
            <person name="Nakagawa S."/>
            <person name="Yoshida T."/>
            <person name="Sawayama S."/>
        </authorList>
    </citation>
    <scope>NUCLEOTIDE SEQUENCE [LARGE SCALE GENOMIC DNA]</scope>
    <source>
        <strain evidence="2 3">NIES-144</strain>
    </source>
</reference>
<gene>
    <name evidence="2" type="ORF">HaLaN_29039</name>
</gene>
<sequence length="360" mass="35740">MSTKAAVKPCVDPAPWCAHAPACHLPGQFPAAAAGRCAEQPPQPADLVPNQPGPWPQPSWPPAPPHTHPASPGSQGGGSPAQPSASSSPEILAAPPPRPSQQHRPGASQPLPVLPPQQRLLRGKLLLQPPAPPGSNGSSPGEGSQSGAGLPACPAPGAAHPPARAAAAGGAKGGSGPARGASLQAALLGMGEGPRPKAVQLSLQCNGQLGQGSDCPALQGVGVAAGGEAPAPVRGSAGSAAQEGGRAEEVAGVAAARQQAQPPALHAAAHRWAGWAGCGSGPAGGVGAEGQWEGWWVRAGRGAGRSTQHHMSMLSEARPWQWCCCQGRPQLGYGAGRWPMEGGSHGPGLSHHPHEAHAHA</sequence>
<feature type="region of interest" description="Disordered" evidence="1">
    <location>
        <begin position="33"/>
        <end position="114"/>
    </location>
</feature>
<evidence type="ECO:0000256" key="1">
    <source>
        <dbReference type="SAM" id="MobiDB-lite"/>
    </source>
</evidence>
<protein>
    <submittedName>
        <fullName evidence="2">Uncharacterized protein</fullName>
    </submittedName>
</protein>
<feature type="compositionally biased region" description="Low complexity" evidence="1">
    <location>
        <begin position="80"/>
        <end position="89"/>
    </location>
</feature>
<name>A0A6A0AD82_HAELA</name>
<feature type="region of interest" description="Disordered" evidence="1">
    <location>
        <begin position="126"/>
        <end position="179"/>
    </location>
</feature>
<dbReference type="EMBL" id="BLLF01004777">
    <property type="protein sequence ID" value="GFH30231.1"/>
    <property type="molecule type" value="Genomic_DNA"/>
</dbReference>
<dbReference type="Proteomes" id="UP000485058">
    <property type="component" value="Unassembled WGS sequence"/>
</dbReference>
<evidence type="ECO:0000313" key="3">
    <source>
        <dbReference type="Proteomes" id="UP000485058"/>
    </source>
</evidence>
<dbReference type="AlphaFoldDB" id="A0A6A0AD82"/>
<evidence type="ECO:0000313" key="2">
    <source>
        <dbReference type="EMBL" id="GFH30231.1"/>
    </source>
</evidence>
<feature type="compositionally biased region" description="Low complexity" evidence="1">
    <location>
        <begin position="126"/>
        <end position="169"/>
    </location>
</feature>
<organism evidence="2 3">
    <name type="scientific">Haematococcus lacustris</name>
    <name type="common">Green alga</name>
    <name type="synonym">Haematococcus pluvialis</name>
    <dbReference type="NCBI Taxonomy" id="44745"/>
    <lineage>
        <taxon>Eukaryota</taxon>
        <taxon>Viridiplantae</taxon>
        <taxon>Chlorophyta</taxon>
        <taxon>core chlorophytes</taxon>
        <taxon>Chlorophyceae</taxon>
        <taxon>CS clade</taxon>
        <taxon>Chlamydomonadales</taxon>
        <taxon>Haematococcaceae</taxon>
        <taxon>Haematococcus</taxon>
    </lineage>
</organism>
<comment type="caution">
    <text evidence="2">The sequence shown here is derived from an EMBL/GenBank/DDBJ whole genome shotgun (WGS) entry which is preliminary data.</text>
</comment>
<proteinExistence type="predicted"/>
<accession>A0A6A0AD82</accession>
<keyword evidence="3" id="KW-1185">Reference proteome</keyword>